<evidence type="ECO:0000256" key="5">
    <source>
        <dbReference type="ARBA" id="ARBA00022989"/>
    </source>
</evidence>
<dbReference type="GO" id="GO:0022857">
    <property type="term" value="F:transmembrane transporter activity"/>
    <property type="evidence" value="ECO:0007669"/>
    <property type="project" value="InterPro"/>
</dbReference>
<feature type="transmembrane region" description="Helical" evidence="8">
    <location>
        <begin position="306"/>
        <end position="328"/>
    </location>
</feature>
<gene>
    <name evidence="10" type="ORF">K8352_18850</name>
</gene>
<feature type="transmembrane region" description="Helical" evidence="8">
    <location>
        <begin position="74"/>
        <end position="92"/>
    </location>
</feature>
<feature type="transmembrane region" description="Helical" evidence="8">
    <location>
        <begin position="98"/>
        <end position="120"/>
    </location>
</feature>
<organism evidence="10 11">
    <name type="scientific">Cerina litoralis</name>
    <dbReference type="NCBI Taxonomy" id="2874477"/>
    <lineage>
        <taxon>Bacteria</taxon>
        <taxon>Pseudomonadati</taxon>
        <taxon>Bacteroidota</taxon>
        <taxon>Flavobacteriia</taxon>
        <taxon>Flavobacteriales</taxon>
        <taxon>Flavobacteriaceae</taxon>
        <taxon>Cerina</taxon>
    </lineage>
</organism>
<dbReference type="InterPro" id="IPR020846">
    <property type="entry name" value="MFS_dom"/>
</dbReference>
<keyword evidence="5 8" id="KW-1133">Transmembrane helix</keyword>
<dbReference type="AlphaFoldDB" id="A0AAE3EXB6"/>
<sequence>MKKILIWSITAALAGFLFGFDTVVISGADKKLQALWQTSDAFHGMVVISMALWGTVVGAILGGIPTNRLGRKKTLIWIGVLYTISAVGSSLANDPVTFAFFRFIGGLGVGASTIAAPAYISEIAPAKDRGKLVGLYQFNIVFGILIAFFSNYLLNGIGPNDWRWMIGVEAIPAAIYTLFVFGVPKSPRWLLTKGRKEEARVVLQQINPNMDVAHLMVEIDEEMRATIPGENIFLKKYRFPLILAFLIAFFNQFSGINAFLYYAPRIFEEAGLGESTALLSSIGIGITNMLFTLLGVFLIDRFGRKQLMYAGSIGYIISLSLVACAFFFGWQGMAVPAFLFLFIAAHAAGQGTVIWVFISEIFPNHLRGSGQSFGSSVHWVLAAIIPSLVPVLFATIGAGTVFAFFAFMMVLQLLFVIFVMPETKGISLEELGKSLTRSKIKN</sequence>
<dbReference type="SUPFAM" id="SSF103473">
    <property type="entry name" value="MFS general substrate transporter"/>
    <property type="match status" value="1"/>
</dbReference>
<dbReference type="PROSITE" id="PS50850">
    <property type="entry name" value="MFS"/>
    <property type="match status" value="1"/>
</dbReference>
<dbReference type="InterPro" id="IPR005828">
    <property type="entry name" value="MFS_sugar_transport-like"/>
</dbReference>
<evidence type="ECO:0000256" key="2">
    <source>
        <dbReference type="ARBA" id="ARBA00010992"/>
    </source>
</evidence>
<dbReference type="EMBL" id="JAIRBC010000048">
    <property type="protein sequence ID" value="MCG2462830.1"/>
    <property type="molecule type" value="Genomic_DNA"/>
</dbReference>
<dbReference type="Pfam" id="PF00083">
    <property type="entry name" value="Sugar_tr"/>
    <property type="match status" value="1"/>
</dbReference>
<comment type="caution">
    <text evidence="10">The sequence shown here is derived from an EMBL/GenBank/DDBJ whole genome shotgun (WGS) entry which is preliminary data.</text>
</comment>
<feature type="transmembrane region" description="Helical" evidence="8">
    <location>
        <begin position="42"/>
        <end position="62"/>
    </location>
</feature>
<dbReference type="PANTHER" id="PTHR48023:SF4">
    <property type="entry name" value="D-XYLOSE-PROTON SYMPORTER-LIKE 2"/>
    <property type="match status" value="1"/>
</dbReference>
<dbReference type="PRINTS" id="PR00171">
    <property type="entry name" value="SUGRTRNSPORT"/>
</dbReference>
<feature type="transmembrane region" description="Helical" evidence="8">
    <location>
        <begin position="241"/>
        <end position="263"/>
    </location>
</feature>
<accession>A0AAE3EXB6</accession>
<dbReference type="PANTHER" id="PTHR48023">
    <property type="entry name" value="D-XYLOSE-PROTON SYMPORTER-LIKE 2"/>
    <property type="match status" value="1"/>
</dbReference>
<keyword evidence="3 7" id="KW-0813">Transport</keyword>
<keyword evidence="4 8" id="KW-0812">Transmembrane</keyword>
<evidence type="ECO:0000256" key="3">
    <source>
        <dbReference type="ARBA" id="ARBA00022448"/>
    </source>
</evidence>
<dbReference type="InterPro" id="IPR036259">
    <property type="entry name" value="MFS_trans_sf"/>
</dbReference>
<name>A0AAE3EXB6_9FLAO</name>
<dbReference type="GO" id="GO:0016020">
    <property type="term" value="C:membrane"/>
    <property type="evidence" value="ECO:0007669"/>
    <property type="project" value="UniProtKB-SubCell"/>
</dbReference>
<feature type="transmembrane region" description="Helical" evidence="8">
    <location>
        <begin position="379"/>
        <end position="396"/>
    </location>
</feature>
<evidence type="ECO:0000313" key="10">
    <source>
        <dbReference type="EMBL" id="MCG2462830.1"/>
    </source>
</evidence>
<evidence type="ECO:0000256" key="1">
    <source>
        <dbReference type="ARBA" id="ARBA00004141"/>
    </source>
</evidence>
<dbReference type="PROSITE" id="PS00216">
    <property type="entry name" value="SUGAR_TRANSPORT_1"/>
    <property type="match status" value="1"/>
</dbReference>
<evidence type="ECO:0000259" key="9">
    <source>
        <dbReference type="PROSITE" id="PS50850"/>
    </source>
</evidence>
<dbReference type="RefSeq" id="WP_317903963.1">
    <property type="nucleotide sequence ID" value="NZ_JAIRBC010000048.1"/>
</dbReference>
<evidence type="ECO:0000256" key="6">
    <source>
        <dbReference type="ARBA" id="ARBA00023136"/>
    </source>
</evidence>
<dbReference type="NCBIfam" id="TIGR00879">
    <property type="entry name" value="SP"/>
    <property type="match status" value="1"/>
</dbReference>
<dbReference type="InterPro" id="IPR003663">
    <property type="entry name" value="Sugar/inositol_transpt"/>
</dbReference>
<comment type="subcellular location">
    <subcellularLocation>
        <location evidence="1">Membrane</location>
        <topology evidence="1">Multi-pass membrane protein</topology>
    </subcellularLocation>
</comment>
<proteinExistence type="inferred from homology"/>
<dbReference type="PROSITE" id="PS00217">
    <property type="entry name" value="SUGAR_TRANSPORT_2"/>
    <property type="match status" value="1"/>
</dbReference>
<dbReference type="Proteomes" id="UP001200642">
    <property type="component" value="Unassembled WGS sequence"/>
</dbReference>
<evidence type="ECO:0000256" key="8">
    <source>
        <dbReference type="SAM" id="Phobius"/>
    </source>
</evidence>
<protein>
    <submittedName>
        <fullName evidence="10">Sugar porter family MFS transporter</fullName>
    </submittedName>
</protein>
<evidence type="ECO:0000256" key="7">
    <source>
        <dbReference type="RuleBase" id="RU003346"/>
    </source>
</evidence>
<evidence type="ECO:0000256" key="4">
    <source>
        <dbReference type="ARBA" id="ARBA00022692"/>
    </source>
</evidence>
<feature type="domain" description="Major facilitator superfamily (MFS) profile" evidence="9">
    <location>
        <begin position="7"/>
        <end position="424"/>
    </location>
</feature>
<evidence type="ECO:0000313" key="11">
    <source>
        <dbReference type="Proteomes" id="UP001200642"/>
    </source>
</evidence>
<feature type="transmembrane region" description="Helical" evidence="8">
    <location>
        <begin position="334"/>
        <end position="358"/>
    </location>
</feature>
<feature type="transmembrane region" description="Helical" evidence="8">
    <location>
        <begin position="402"/>
        <end position="420"/>
    </location>
</feature>
<feature type="transmembrane region" description="Helical" evidence="8">
    <location>
        <begin position="132"/>
        <end position="152"/>
    </location>
</feature>
<feature type="transmembrane region" description="Helical" evidence="8">
    <location>
        <begin position="275"/>
        <end position="299"/>
    </location>
</feature>
<feature type="transmembrane region" description="Helical" evidence="8">
    <location>
        <begin position="164"/>
        <end position="183"/>
    </location>
</feature>
<dbReference type="InterPro" id="IPR050820">
    <property type="entry name" value="MFS_Sugar_Transporter"/>
</dbReference>
<comment type="similarity">
    <text evidence="2 7">Belongs to the major facilitator superfamily. Sugar transporter (TC 2.A.1.1) family.</text>
</comment>
<dbReference type="InterPro" id="IPR005829">
    <property type="entry name" value="Sugar_transporter_CS"/>
</dbReference>
<reference evidence="10" key="1">
    <citation type="submission" date="2023-02" db="EMBL/GenBank/DDBJ databases">
        <title>Genome of Flavobacteriaceae gen. nov. sp. strain F89.</title>
        <authorList>
            <person name="Wang Y."/>
        </authorList>
    </citation>
    <scope>NUCLEOTIDE SEQUENCE</scope>
    <source>
        <strain evidence="10">F89</strain>
    </source>
</reference>
<keyword evidence="6 8" id="KW-0472">Membrane</keyword>
<keyword evidence="11" id="KW-1185">Reference proteome</keyword>
<dbReference type="Gene3D" id="1.20.1250.20">
    <property type="entry name" value="MFS general substrate transporter like domains"/>
    <property type="match status" value="1"/>
</dbReference>